<organism evidence="1 2">
    <name type="scientific">Hominifimenecus microfluidus</name>
    <dbReference type="NCBI Taxonomy" id="2885348"/>
    <lineage>
        <taxon>Bacteria</taxon>
        <taxon>Bacillati</taxon>
        <taxon>Bacillota</taxon>
        <taxon>Clostridia</taxon>
        <taxon>Lachnospirales</taxon>
        <taxon>Lachnospiraceae</taxon>
        <taxon>Hominifimenecus</taxon>
    </lineage>
</organism>
<evidence type="ECO:0000313" key="1">
    <source>
        <dbReference type="EMBL" id="MCC2229507.1"/>
    </source>
</evidence>
<evidence type="ECO:0000313" key="2">
    <source>
        <dbReference type="Proteomes" id="UP001198182"/>
    </source>
</evidence>
<protein>
    <submittedName>
        <fullName evidence="1">TnpV protein</fullName>
    </submittedName>
</protein>
<reference evidence="1" key="1">
    <citation type="submission" date="2021-10" db="EMBL/GenBank/DDBJ databases">
        <title>Anaerobic single-cell dispensing facilitates the cultivation of human gut bacteria.</title>
        <authorList>
            <person name="Afrizal A."/>
        </authorList>
    </citation>
    <scope>NUCLEOTIDE SEQUENCE</scope>
    <source>
        <strain evidence="1">CLA-AA-H215</strain>
    </source>
</reference>
<gene>
    <name evidence="1" type="ORF">LKD81_00640</name>
</gene>
<dbReference type="EMBL" id="JAJEQR010000002">
    <property type="protein sequence ID" value="MCC2229507.1"/>
    <property type="molecule type" value="Genomic_DNA"/>
</dbReference>
<dbReference type="InterPro" id="IPR026989">
    <property type="entry name" value="TnpV"/>
</dbReference>
<dbReference type="Proteomes" id="UP001198182">
    <property type="component" value="Unassembled WGS sequence"/>
</dbReference>
<name>A0AAE3JE55_9FIRM</name>
<dbReference type="Pfam" id="PF14198">
    <property type="entry name" value="TnpV"/>
    <property type="match status" value="1"/>
</dbReference>
<accession>A0AAE3JE55</accession>
<proteinExistence type="predicted"/>
<comment type="caution">
    <text evidence="1">The sequence shown here is derived from an EMBL/GenBank/DDBJ whole genome shotgun (WGS) entry which is preliminary data.</text>
</comment>
<keyword evidence="2" id="KW-1185">Reference proteome</keyword>
<sequence>MQGDYLLPDLTMPEQPELSMGRYARMRKKFLKEHHKVRYYNLLTSCALNEHLNDTERRANEMEQMLTEQMAASEGVTENLKATDMMSWVRKMNSIRSRVQEIVMAEVIFA</sequence>
<dbReference type="AlphaFoldDB" id="A0AAE3JE55"/>